<dbReference type="RefSeq" id="WP_307409224.1">
    <property type="nucleotide sequence ID" value="NZ_JAUSUR010000005.1"/>
</dbReference>
<dbReference type="InterPro" id="IPR011004">
    <property type="entry name" value="Trimer_LpxA-like_sf"/>
</dbReference>
<feature type="domain" description="PglD N-terminal" evidence="1">
    <location>
        <begin position="4"/>
        <end position="81"/>
    </location>
</feature>
<sequence>MKSLLIWGTGDQGLVTLDAAIEMNCYAKIDFLMIKEKHNCKITGYQIYDEDEINLDVLLDSYHEVIVATGDNQVREEKIKQVIRRGVKLATIIHPTAVISRMAVVEIGTTILPNALINAKAHIGTGCIVNTGSIIEHGCTICDYVNVSPNAAIVGNCKIGRKTWMGIGSVVIHNIEIGENVIVGAGSVVIKDIPSNMTVVGIPAKTI</sequence>
<dbReference type="Proteomes" id="UP001230220">
    <property type="component" value="Unassembled WGS sequence"/>
</dbReference>
<evidence type="ECO:0000313" key="2">
    <source>
        <dbReference type="EMBL" id="MDQ0362003.1"/>
    </source>
</evidence>
<dbReference type="CDD" id="cd03360">
    <property type="entry name" value="LbH_AT_putative"/>
    <property type="match status" value="1"/>
</dbReference>
<keyword evidence="3" id="KW-1185">Reference proteome</keyword>
<accession>A0ABU0E5L1</accession>
<dbReference type="Pfam" id="PF00132">
    <property type="entry name" value="Hexapep"/>
    <property type="match status" value="1"/>
</dbReference>
<gene>
    <name evidence="2" type="ORF">J2S15_002756</name>
</gene>
<evidence type="ECO:0000259" key="1">
    <source>
        <dbReference type="Pfam" id="PF17836"/>
    </source>
</evidence>
<dbReference type="InterPro" id="IPR001451">
    <property type="entry name" value="Hexapep"/>
</dbReference>
<dbReference type="InterPro" id="IPR041561">
    <property type="entry name" value="PglD_N"/>
</dbReference>
<name>A0ABU0E5L1_9FIRM</name>
<dbReference type="InterPro" id="IPR020019">
    <property type="entry name" value="AcTrfase_PglD-like"/>
</dbReference>
<dbReference type="Gene3D" id="2.160.10.10">
    <property type="entry name" value="Hexapeptide repeat proteins"/>
    <property type="match status" value="1"/>
</dbReference>
<dbReference type="NCBIfam" id="TIGR03570">
    <property type="entry name" value="NeuD_NnaD"/>
    <property type="match status" value="1"/>
</dbReference>
<dbReference type="PANTHER" id="PTHR43300:SF7">
    <property type="entry name" value="UDP-N-ACETYLBACILLOSAMINE N-ACETYLTRANSFERASE"/>
    <property type="match status" value="1"/>
</dbReference>
<dbReference type="SUPFAM" id="SSF51161">
    <property type="entry name" value="Trimeric LpxA-like enzymes"/>
    <property type="match status" value="1"/>
</dbReference>
<dbReference type="Pfam" id="PF17836">
    <property type="entry name" value="PglD_N"/>
    <property type="match status" value="1"/>
</dbReference>
<comment type="caution">
    <text evidence="2">The sequence shown here is derived from an EMBL/GenBank/DDBJ whole genome shotgun (WGS) entry which is preliminary data.</text>
</comment>
<organism evidence="2 3">
    <name type="scientific">Breznakia pachnodae</name>
    <dbReference type="NCBI Taxonomy" id="265178"/>
    <lineage>
        <taxon>Bacteria</taxon>
        <taxon>Bacillati</taxon>
        <taxon>Bacillota</taxon>
        <taxon>Erysipelotrichia</taxon>
        <taxon>Erysipelotrichales</taxon>
        <taxon>Erysipelotrichaceae</taxon>
        <taxon>Breznakia</taxon>
    </lineage>
</organism>
<reference evidence="2 3" key="1">
    <citation type="submission" date="2023-07" db="EMBL/GenBank/DDBJ databases">
        <title>Genomic Encyclopedia of Type Strains, Phase IV (KMG-IV): sequencing the most valuable type-strain genomes for metagenomic binning, comparative biology and taxonomic classification.</title>
        <authorList>
            <person name="Goeker M."/>
        </authorList>
    </citation>
    <scope>NUCLEOTIDE SEQUENCE [LARGE SCALE GENOMIC DNA]</scope>
    <source>
        <strain evidence="2 3">DSM 16784</strain>
    </source>
</reference>
<dbReference type="InterPro" id="IPR050179">
    <property type="entry name" value="Trans_hexapeptide_repeat"/>
</dbReference>
<dbReference type="Gene3D" id="3.40.50.20">
    <property type="match status" value="1"/>
</dbReference>
<protein>
    <submittedName>
        <fullName evidence="2">Sugar O-acyltransferase (Sialic acid O-acetyltransferase NeuD family)</fullName>
    </submittedName>
</protein>
<evidence type="ECO:0000313" key="3">
    <source>
        <dbReference type="Proteomes" id="UP001230220"/>
    </source>
</evidence>
<proteinExistence type="predicted"/>
<dbReference type="EMBL" id="JAUSUR010000005">
    <property type="protein sequence ID" value="MDQ0362003.1"/>
    <property type="molecule type" value="Genomic_DNA"/>
</dbReference>
<dbReference type="PANTHER" id="PTHR43300">
    <property type="entry name" value="ACETYLTRANSFERASE"/>
    <property type="match status" value="1"/>
</dbReference>